<dbReference type="InterPro" id="IPR000092">
    <property type="entry name" value="Polyprenyl_synt"/>
</dbReference>
<keyword evidence="4" id="KW-0460">Magnesium</keyword>
<dbReference type="PANTHER" id="PTHR11525">
    <property type="entry name" value="FARNESYL-PYROPHOSPHATE SYNTHETASE"/>
    <property type="match status" value="1"/>
</dbReference>
<dbReference type="Proteomes" id="UP000728032">
    <property type="component" value="Unassembled WGS sequence"/>
</dbReference>
<dbReference type="InterPro" id="IPR039702">
    <property type="entry name" value="FPS1-like"/>
</dbReference>
<dbReference type="EMBL" id="CAJPVJ010005807">
    <property type="protein sequence ID" value="CAG2169851.1"/>
    <property type="molecule type" value="Genomic_DNA"/>
</dbReference>
<name>A0A7R9M329_9ACAR</name>
<dbReference type="PROSITE" id="PS00444">
    <property type="entry name" value="POLYPRENYL_SYNTHASE_2"/>
    <property type="match status" value="1"/>
</dbReference>
<dbReference type="GO" id="GO:0005737">
    <property type="term" value="C:cytoplasm"/>
    <property type="evidence" value="ECO:0007669"/>
    <property type="project" value="TreeGrafter"/>
</dbReference>
<dbReference type="GO" id="GO:0042811">
    <property type="term" value="P:pheromone biosynthetic process"/>
    <property type="evidence" value="ECO:0007669"/>
    <property type="project" value="UniProtKB-ARBA"/>
</dbReference>
<dbReference type="Pfam" id="PF00348">
    <property type="entry name" value="polyprenyl_synt"/>
    <property type="match status" value="1"/>
</dbReference>
<evidence type="ECO:0000256" key="1">
    <source>
        <dbReference type="ARBA" id="ARBA00001946"/>
    </source>
</evidence>
<dbReference type="InterPro" id="IPR033749">
    <property type="entry name" value="Polyprenyl_synt_CS"/>
</dbReference>
<evidence type="ECO:0000256" key="4">
    <source>
        <dbReference type="ARBA" id="ARBA00022842"/>
    </source>
</evidence>
<dbReference type="CDD" id="cd00685">
    <property type="entry name" value="Trans_IPPS_HT"/>
    <property type="match status" value="1"/>
</dbReference>
<dbReference type="SFLD" id="SFLDS00005">
    <property type="entry name" value="Isoprenoid_Synthase_Type_I"/>
    <property type="match status" value="1"/>
</dbReference>
<reference evidence="8" key="1">
    <citation type="submission" date="2020-11" db="EMBL/GenBank/DDBJ databases">
        <authorList>
            <person name="Tran Van P."/>
        </authorList>
    </citation>
    <scope>NUCLEOTIDE SEQUENCE</scope>
</reference>
<dbReference type="GO" id="GO:0045337">
    <property type="term" value="P:farnesyl diphosphate biosynthetic process"/>
    <property type="evidence" value="ECO:0007669"/>
    <property type="project" value="TreeGrafter"/>
</dbReference>
<feature type="non-terminal residue" evidence="8">
    <location>
        <position position="1"/>
    </location>
</feature>
<comment type="similarity">
    <text evidence="7">Belongs to the FPP/GGPP synthase family.</text>
</comment>
<dbReference type="InterPro" id="IPR008949">
    <property type="entry name" value="Isoprenoid_synthase_dom_sf"/>
</dbReference>
<keyword evidence="2 7" id="KW-0808">Transferase</keyword>
<evidence type="ECO:0000256" key="2">
    <source>
        <dbReference type="ARBA" id="ARBA00022679"/>
    </source>
</evidence>
<comment type="pathway">
    <text evidence="5">Pheromone biosynthesis.</text>
</comment>
<dbReference type="AlphaFoldDB" id="A0A7R9M329"/>
<evidence type="ECO:0000256" key="5">
    <source>
        <dbReference type="ARBA" id="ARBA00033740"/>
    </source>
</evidence>
<dbReference type="PANTHER" id="PTHR11525:SF0">
    <property type="entry name" value="FARNESYL PYROPHOSPHATE SYNTHASE"/>
    <property type="match status" value="1"/>
</dbReference>
<dbReference type="GO" id="GO:0004161">
    <property type="term" value="F:dimethylallyltranstransferase activity"/>
    <property type="evidence" value="ECO:0007669"/>
    <property type="project" value="TreeGrafter"/>
</dbReference>
<dbReference type="EMBL" id="OC920632">
    <property type="protein sequence ID" value="CAD7652664.1"/>
    <property type="molecule type" value="Genomic_DNA"/>
</dbReference>
<dbReference type="SUPFAM" id="SSF48576">
    <property type="entry name" value="Terpenoid synthases"/>
    <property type="match status" value="1"/>
</dbReference>
<dbReference type="OrthoDB" id="10257492at2759"/>
<evidence type="ECO:0000256" key="7">
    <source>
        <dbReference type="RuleBase" id="RU004466"/>
    </source>
</evidence>
<proteinExistence type="inferred from homology"/>
<evidence type="ECO:0000256" key="6">
    <source>
        <dbReference type="ARBA" id="ARBA00034546"/>
    </source>
</evidence>
<dbReference type="Gene3D" id="1.10.600.10">
    <property type="entry name" value="Farnesyl Diphosphate Synthase"/>
    <property type="match status" value="1"/>
</dbReference>
<sequence>MSTETESIEFDKTFAKILSALTPTSSDTTGAAHELTEPIEWLKQCLVYNVPHGKRNRGLACVQTYRIIAKQRGVEPSDGDMELVRILGWTVEILQAFFLIVDDMMDQSVTRRGQSCWYKLPYVGLMSCNDSIMVNEHMYHVLRLYFSDKPYYQKIVDLYHEIARCTGFGQCMDTASNPPDKRPQFELFSQRRYDTTVKYKTSLYSFVLPVRLAMYMSGIDLESEHKYAEDILLKIGHLFQVQDDYLDCFGDPDVIGKIGTDIEEGKCCWPIVQAFRVCDRDQRATLEANYGLKDGDSVAKVKDIYRGLGVKEMFADEEERYYKEICVAIEG</sequence>
<keyword evidence="9" id="KW-1185">Reference proteome</keyword>
<dbReference type="GO" id="GO:0004337">
    <property type="term" value="F:(2E,6E)-farnesyl diphosphate synthase activity"/>
    <property type="evidence" value="ECO:0007669"/>
    <property type="project" value="TreeGrafter"/>
</dbReference>
<evidence type="ECO:0000256" key="3">
    <source>
        <dbReference type="ARBA" id="ARBA00022723"/>
    </source>
</evidence>
<accession>A0A7R9M329</accession>
<evidence type="ECO:0000313" key="8">
    <source>
        <dbReference type="EMBL" id="CAD7652664.1"/>
    </source>
</evidence>
<gene>
    <name evidence="8" type="ORF">ONB1V03_LOCUS9325</name>
</gene>
<dbReference type="PROSITE" id="PS00723">
    <property type="entry name" value="POLYPRENYL_SYNTHASE_1"/>
    <property type="match status" value="1"/>
</dbReference>
<dbReference type="GO" id="GO:0046872">
    <property type="term" value="F:metal ion binding"/>
    <property type="evidence" value="ECO:0007669"/>
    <property type="project" value="UniProtKB-KW"/>
</dbReference>
<comment type="cofactor">
    <cofactor evidence="1">
        <name>Mg(2+)</name>
        <dbReference type="ChEBI" id="CHEBI:18420"/>
    </cofactor>
</comment>
<keyword evidence="3" id="KW-0479">Metal-binding</keyword>
<evidence type="ECO:0000313" key="9">
    <source>
        <dbReference type="Proteomes" id="UP000728032"/>
    </source>
</evidence>
<protein>
    <recommendedName>
        <fullName evidence="6">Farnesyl pyrophosphate synthase</fullName>
    </recommendedName>
</protein>
<organism evidence="8">
    <name type="scientific">Oppiella nova</name>
    <dbReference type="NCBI Taxonomy" id="334625"/>
    <lineage>
        <taxon>Eukaryota</taxon>
        <taxon>Metazoa</taxon>
        <taxon>Ecdysozoa</taxon>
        <taxon>Arthropoda</taxon>
        <taxon>Chelicerata</taxon>
        <taxon>Arachnida</taxon>
        <taxon>Acari</taxon>
        <taxon>Acariformes</taxon>
        <taxon>Sarcoptiformes</taxon>
        <taxon>Oribatida</taxon>
        <taxon>Brachypylina</taxon>
        <taxon>Oppioidea</taxon>
        <taxon>Oppiidae</taxon>
        <taxon>Oppiella</taxon>
    </lineage>
</organism>